<proteinExistence type="predicted"/>
<dbReference type="Proteomes" id="UP000321935">
    <property type="component" value="Unassembled WGS sequence"/>
</dbReference>
<dbReference type="InterPro" id="IPR024445">
    <property type="entry name" value="Tnp_ISXO2-like"/>
</dbReference>
<evidence type="ECO:0000313" key="2">
    <source>
        <dbReference type="EMBL" id="TXE13763.1"/>
    </source>
</evidence>
<evidence type="ECO:0000259" key="1">
    <source>
        <dbReference type="Pfam" id="PF12762"/>
    </source>
</evidence>
<dbReference type="Pfam" id="PF12762">
    <property type="entry name" value="DDE_Tnp_IS1595"/>
    <property type="match status" value="1"/>
</dbReference>
<protein>
    <submittedName>
        <fullName evidence="2">Transposase</fullName>
    </submittedName>
</protein>
<name>A0A5C7B1D6_9BACT</name>
<comment type="caution">
    <text evidence="2">The sequence shown here is derived from an EMBL/GenBank/DDBJ whole genome shotgun (WGS) entry which is preliminary data.</text>
</comment>
<evidence type="ECO:0000313" key="3">
    <source>
        <dbReference type="Proteomes" id="UP000321935"/>
    </source>
</evidence>
<sequence>MSNLKRKLLGINHMITYKYLQNYLNEFVYKLNRKFFGERLFDRLVLASIYPYVQS</sequence>
<dbReference type="EMBL" id="VORW01000002">
    <property type="protein sequence ID" value="TXE13763.1"/>
    <property type="molecule type" value="Genomic_DNA"/>
</dbReference>
<feature type="domain" description="ISXO2-like transposase" evidence="1">
    <location>
        <begin position="2"/>
        <end position="32"/>
    </location>
</feature>
<gene>
    <name evidence="2" type="ORF">ESV85_06305</name>
</gene>
<dbReference type="AlphaFoldDB" id="A0A5C7B1D6"/>
<organism evidence="2 3">
    <name type="scientific">Algoriphagus aquimarinus</name>
    <dbReference type="NCBI Taxonomy" id="237018"/>
    <lineage>
        <taxon>Bacteria</taxon>
        <taxon>Pseudomonadati</taxon>
        <taxon>Bacteroidota</taxon>
        <taxon>Cytophagia</taxon>
        <taxon>Cytophagales</taxon>
        <taxon>Cyclobacteriaceae</taxon>
        <taxon>Algoriphagus</taxon>
    </lineage>
</organism>
<dbReference type="OrthoDB" id="1023020at2"/>
<reference evidence="2 3" key="1">
    <citation type="submission" date="2019-08" db="EMBL/GenBank/DDBJ databases">
        <title>Genomes sequence of Algoriphagus aquimarinus ACAM450.</title>
        <authorList>
            <person name="Bowman J.P."/>
        </authorList>
    </citation>
    <scope>NUCLEOTIDE SEQUENCE [LARGE SCALE GENOMIC DNA]</scope>
    <source>
        <strain evidence="2 3">ACAM 450</strain>
    </source>
</reference>
<accession>A0A5C7B1D6</accession>